<dbReference type="Proteomes" id="UP000030710">
    <property type="component" value="Unassembled WGS sequence"/>
</dbReference>
<name>U1NB91_9EURY</name>
<organism evidence="1 2">
    <name type="scientific">Haloquadratum walsbyi J07HQW2</name>
    <dbReference type="NCBI Taxonomy" id="1238425"/>
    <lineage>
        <taxon>Archaea</taxon>
        <taxon>Methanobacteriati</taxon>
        <taxon>Methanobacteriota</taxon>
        <taxon>Stenosarchaea group</taxon>
        <taxon>Halobacteria</taxon>
        <taxon>Halobacteriales</taxon>
        <taxon>Haloferacaceae</taxon>
        <taxon>Haloquadratum</taxon>
    </lineage>
</organism>
<protein>
    <submittedName>
        <fullName evidence="1">Uncharacterized protein</fullName>
    </submittedName>
</protein>
<sequence>MLPLRERECREDDAADVPCNRCVVVKDLGPIRPLRHREMGDVGRGPAEQ</sequence>
<proteinExistence type="predicted"/>
<dbReference type="HOGENOM" id="CLU_3130794_0_0_2"/>
<dbReference type="EMBL" id="KE356561">
    <property type="protein sequence ID" value="ERG94150.1"/>
    <property type="molecule type" value="Genomic_DNA"/>
</dbReference>
<accession>U1NB91</accession>
<evidence type="ECO:0000313" key="2">
    <source>
        <dbReference type="Proteomes" id="UP000030710"/>
    </source>
</evidence>
<reference evidence="1 2" key="1">
    <citation type="journal article" date="2013" name="PLoS ONE">
        <title>Assembly-driven community genomics of a hypersaline microbial ecosystem.</title>
        <authorList>
            <person name="Podell S."/>
            <person name="Ugalde J.A."/>
            <person name="Narasingarao P."/>
            <person name="Banfield J.F."/>
            <person name="Heidelberg K.B."/>
            <person name="Allen E.E."/>
        </authorList>
    </citation>
    <scope>NUCLEOTIDE SEQUENCE [LARGE SCALE GENOMIC DNA]</scope>
    <source>
        <strain evidence="2">J07HQW2</strain>
    </source>
</reference>
<gene>
    <name evidence="1" type="ORF">J07HQW2_00584</name>
</gene>
<evidence type="ECO:0000313" key="1">
    <source>
        <dbReference type="EMBL" id="ERG94150.1"/>
    </source>
</evidence>
<dbReference type="AlphaFoldDB" id="U1NB91"/>
<dbReference type="STRING" id="1238425.J07HQW2_00584"/>